<gene>
    <name evidence="1" type="ORF">vBKpnMM1_gp195c</name>
</gene>
<protein>
    <submittedName>
        <fullName evidence="1">Uncharacterized protein</fullName>
    </submittedName>
</protein>
<dbReference type="EMBL" id="MW448170">
    <property type="protein sequence ID" value="QQO91594.1"/>
    <property type="molecule type" value="Genomic_DNA"/>
</dbReference>
<name>A0A7T8IWY8_9CAUD</name>
<reference evidence="1" key="1">
    <citation type="submission" date="2021-01" db="EMBL/GenBank/DDBJ databases">
        <authorList>
            <person name="Merabishvili M."/>
            <person name="Lood C."/>
            <person name="Wagemans J."/>
        </authorList>
    </citation>
    <scope>NUCLEOTIDE SEQUENCE</scope>
</reference>
<organism evidence="1">
    <name type="scientific">Klebsiella phage vB_KpnM_M1</name>
    <dbReference type="NCBI Taxonomy" id="2798806"/>
    <lineage>
        <taxon>Viruses</taxon>
        <taxon>Duplodnaviria</taxon>
        <taxon>Heunggongvirae</taxon>
        <taxon>Uroviricota</taxon>
        <taxon>Caudoviricetes</taxon>
        <taxon>Pantevenvirales</taxon>
        <taxon>Straboviridae</taxon>
        <taxon>Slopekvirus</taxon>
        <taxon>Klebsiella virus PMBT1</taxon>
    </lineage>
</organism>
<evidence type="ECO:0000313" key="1">
    <source>
        <dbReference type="EMBL" id="QQO91594.1"/>
    </source>
</evidence>
<proteinExistence type="predicted"/>
<sequence length="61" mass="7316">MNSRSDLKFFNKLFIKFYLILLDLFDKILINNYYRSKILKGQAFSSNFYITPSGRFDPVPR</sequence>
<dbReference type="Proteomes" id="UP000596017">
    <property type="component" value="Segment"/>
</dbReference>
<accession>A0A7T8IWY8</accession>